<proteinExistence type="predicted"/>
<accession>A0A9Q4KPK0</accession>
<sequence length="50" mass="5392">MCSTGGPIDVEFDEGLKGKKYRCNDCGALFEAIGRHPVCPSCQSENVTEV</sequence>
<reference evidence="1" key="1">
    <citation type="submission" date="2022-01" db="EMBL/GenBank/DDBJ databases">
        <title>Draft genome of Methanogenium marinum DSM 15558.</title>
        <authorList>
            <person name="Chen S.-C."/>
            <person name="You Y.-T."/>
        </authorList>
    </citation>
    <scope>NUCLEOTIDE SEQUENCE</scope>
    <source>
        <strain evidence="1">DSM 15558</strain>
    </source>
</reference>
<evidence type="ECO:0000313" key="1">
    <source>
        <dbReference type="EMBL" id="MDE4908208.1"/>
    </source>
</evidence>
<comment type="caution">
    <text evidence="1">The sequence shown here is derived from an EMBL/GenBank/DDBJ whole genome shotgun (WGS) entry which is preliminary data.</text>
</comment>
<dbReference type="AlphaFoldDB" id="A0A9Q4KPK0"/>
<dbReference type="EMBL" id="JAKELO010000002">
    <property type="protein sequence ID" value="MDE4908208.1"/>
    <property type="molecule type" value="Genomic_DNA"/>
</dbReference>
<evidence type="ECO:0000313" key="2">
    <source>
        <dbReference type="Proteomes" id="UP001143747"/>
    </source>
</evidence>
<dbReference type="Proteomes" id="UP001143747">
    <property type="component" value="Unassembled WGS sequence"/>
</dbReference>
<keyword evidence="2" id="KW-1185">Reference proteome</keyword>
<name>A0A9Q4KPK0_9EURY</name>
<gene>
    <name evidence="1" type="ORF">L0665_06245</name>
</gene>
<organism evidence="1 2">
    <name type="scientific">Methanogenium marinum</name>
    <dbReference type="NCBI Taxonomy" id="348610"/>
    <lineage>
        <taxon>Archaea</taxon>
        <taxon>Methanobacteriati</taxon>
        <taxon>Methanobacteriota</taxon>
        <taxon>Stenosarchaea group</taxon>
        <taxon>Methanomicrobia</taxon>
        <taxon>Methanomicrobiales</taxon>
        <taxon>Methanomicrobiaceae</taxon>
        <taxon>Methanogenium</taxon>
    </lineage>
</organism>
<dbReference type="RefSeq" id="WP_274924843.1">
    <property type="nucleotide sequence ID" value="NZ_JAKELO010000002.1"/>
</dbReference>
<protein>
    <submittedName>
        <fullName evidence="1">Hydrogenase maturation nickel metallochaperone HypA</fullName>
    </submittedName>
</protein>